<sequence>MAKTQVICFSKKKKNPIINIKMYRETLEQTLVVRFLGVWMDSKLNFRVHIQKIIDKCKKVINIMRCLAGAEWGAYRKSLKNIYVALIGATIDYGSMVYSSASKTQLDKIEKIQNQALRICCGAMRSSPVSSLNVETGVMPLGMRRIKLRMRYWANIKGQSENHPVKNVLSDCWEYNYKKLTSFGWFINEEAREMIKDVNIASCVVLPAIPPWFFPMPFIDIQLHKDKHNKENVLDSVKIQDYIDHMYFGAIQIYTDGSKDPDSGITSAAVFIPQFKVNILKRTSDHISVFTSELIAIILALQWVEEVQPISSVICTDSLSAIESLASGISTARQDLIYEILQSLFRTRQLGIIINFLWIPAHMGVAGNEEVDRLVKQAIKFQEVDIKIALSKTEIKSIIAKEVRKKWQNEWDSGNKGRHLYNIQGTVGFERRNIGNRRMDVIISKMRIGHCLLNQSLVRIGKHQTGYCEKCSSENMETVEHVLLKCEAYARERFKLFQALREMEMEDFSIKALLGNGPKQLKIYEVVFNFLKDTHLSNRI</sequence>
<dbReference type="RefSeq" id="XP_026068627.1">
    <property type="nucleotide sequence ID" value="XM_026212842.1"/>
</dbReference>
<dbReference type="CDD" id="cd09276">
    <property type="entry name" value="Rnase_HI_RT_non_LTR"/>
    <property type="match status" value="1"/>
</dbReference>
<dbReference type="InterPro" id="IPR002156">
    <property type="entry name" value="RNaseH_domain"/>
</dbReference>
<evidence type="ECO:0000313" key="2">
    <source>
        <dbReference type="Proteomes" id="UP000515129"/>
    </source>
</evidence>
<protein>
    <submittedName>
        <fullName evidence="3">Uncharacterized protein LOC113050139</fullName>
    </submittedName>
</protein>
<organism evidence="2 3">
    <name type="scientific">Carassius auratus</name>
    <name type="common">Goldfish</name>
    <dbReference type="NCBI Taxonomy" id="7957"/>
    <lineage>
        <taxon>Eukaryota</taxon>
        <taxon>Metazoa</taxon>
        <taxon>Chordata</taxon>
        <taxon>Craniata</taxon>
        <taxon>Vertebrata</taxon>
        <taxon>Euteleostomi</taxon>
        <taxon>Actinopterygii</taxon>
        <taxon>Neopterygii</taxon>
        <taxon>Teleostei</taxon>
        <taxon>Ostariophysi</taxon>
        <taxon>Cypriniformes</taxon>
        <taxon>Cyprinidae</taxon>
        <taxon>Cyprininae</taxon>
        <taxon>Carassius</taxon>
    </lineage>
</organism>
<dbReference type="GO" id="GO:0003676">
    <property type="term" value="F:nucleic acid binding"/>
    <property type="evidence" value="ECO:0007669"/>
    <property type="project" value="InterPro"/>
</dbReference>
<evidence type="ECO:0000259" key="1">
    <source>
        <dbReference type="PROSITE" id="PS50879"/>
    </source>
</evidence>
<dbReference type="Pfam" id="PF00075">
    <property type="entry name" value="RNase_H"/>
    <property type="match status" value="1"/>
</dbReference>
<dbReference type="PROSITE" id="PS50879">
    <property type="entry name" value="RNASE_H_1"/>
    <property type="match status" value="1"/>
</dbReference>
<proteinExistence type="predicted"/>
<dbReference type="GO" id="GO:0004523">
    <property type="term" value="F:RNA-DNA hybrid ribonuclease activity"/>
    <property type="evidence" value="ECO:0007669"/>
    <property type="project" value="InterPro"/>
</dbReference>
<dbReference type="OrthoDB" id="8955194at2759"/>
<evidence type="ECO:0000313" key="3">
    <source>
        <dbReference type="RefSeq" id="XP_026068627.1"/>
    </source>
</evidence>
<dbReference type="GeneID" id="113050139"/>
<dbReference type="AlphaFoldDB" id="A0A6P6KBW4"/>
<dbReference type="Proteomes" id="UP000515129">
    <property type="component" value="Chromosome 31"/>
</dbReference>
<accession>A0A6P6KBW4</accession>
<dbReference type="KEGG" id="caua:113050139"/>
<dbReference type="InterPro" id="IPR036397">
    <property type="entry name" value="RNaseH_sf"/>
</dbReference>
<dbReference type="Gene3D" id="3.30.420.10">
    <property type="entry name" value="Ribonuclease H-like superfamily/Ribonuclease H"/>
    <property type="match status" value="1"/>
</dbReference>
<keyword evidence="2" id="KW-1185">Reference proteome</keyword>
<dbReference type="InterPro" id="IPR012337">
    <property type="entry name" value="RNaseH-like_sf"/>
</dbReference>
<feature type="domain" description="RNase H type-1" evidence="1">
    <location>
        <begin position="247"/>
        <end position="380"/>
    </location>
</feature>
<dbReference type="SUPFAM" id="SSF53098">
    <property type="entry name" value="Ribonuclease H-like"/>
    <property type="match status" value="1"/>
</dbReference>
<gene>
    <name evidence="3" type="primary">LOC113050139</name>
</gene>
<reference evidence="3" key="1">
    <citation type="submission" date="2025-08" db="UniProtKB">
        <authorList>
            <consortium name="RefSeq"/>
        </authorList>
    </citation>
    <scope>IDENTIFICATION</scope>
    <source>
        <strain evidence="3">Wakin</strain>
        <tissue evidence="3">Muscle</tissue>
    </source>
</reference>
<name>A0A6P6KBW4_CARAU</name>